<reference evidence="1 2" key="1">
    <citation type="submission" date="2017-06" db="EMBL/GenBank/DDBJ databases">
        <title>Novel microbial phyla capable of carbon fixation and sulfur reduction in deep-sea sediments.</title>
        <authorList>
            <person name="Huang J."/>
            <person name="Baker B."/>
            <person name="Wang Y."/>
        </authorList>
    </citation>
    <scope>NUCLEOTIDE SEQUENCE [LARGE SCALE GENOMIC DNA]</scope>
    <source>
        <strain evidence="1">B3_LCP</strain>
    </source>
</reference>
<name>A0A532V4M7_UNCL8</name>
<dbReference type="Gene3D" id="3.30.460.40">
    <property type="match status" value="1"/>
</dbReference>
<dbReference type="InterPro" id="IPR043519">
    <property type="entry name" value="NT_sf"/>
</dbReference>
<gene>
    <name evidence="1" type="ORF">CEE37_00135</name>
</gene>
<dbReference type="Proteomes" id="UP000319619">
    <property type="component" value="Unassembled WGS sequence"/>
</dbReference>
<proteinExistence type="predicted"/>
<sequence length="188" mass="21714">MEESDFLVRLINKLETAKIPYMVTGSMASGLWGVPRTTNDFDIVIQPTQDQFELFLNSFSEDYYISSDAARDAYRKHTMFNIIDHKTGWKADLIVLKNLPFQKEAFQRRRAGLIFGVKVRVTSPEDAILSKLVWAKSSDSERQIRDASGVIEVQRENLDLDYLRKWAHELGVEEMLEKIIDEADKLKP</sequence>
<dbReference type="SUPFAM" id="SSF81301">
    <property type="entry name" value="Nucleotidyltransferase"/>
    <property type="match status" value="1"/>
</dbReference>
<accession>A0A532V4M7</accession>
<comment type="caution">
    <text evidence="1">The sequence shown here is derived from an EMBL/GenBank/DDBJ whole genome shotgun (WGS) entry which is preliminary data.</text>
</comment>
<evidence type="ECO:0000313" key="1">
    <source>
        <dbReference type="EMBL" id="TKJ42119.1"/>
    </source>
</evidence>
<organism evidence="1 2">
    <name type="scientific">candidate division LCP-89 bacterium B3_LCP</name>
    <dbReference type="NCBI Taxonomy" id="2012998"/>
    <lineage>
        <taxon>Bacteria</taxon>
        <taxon>Pseudomonadati</taxon>
        <taxon>Bacteria division LCP-89</taxon>
    </lineage>
</organism>
<protein>
    <submittedName>
        <fullName evidence="1">Uncharacterized protein</fullName>
    </submittedName>
</protein>
<evidence type="ECO:0000313" key="2">
    <source>
        <dbReference type="Proteomes" id="UP000319619"/>
    </source>
</evidence>
<dbReference type="EMBL" id="NJBN01000001">
    <property type="protein sequence ID" value="TKJ42119.1"/>
    <property type="molecule type" value="Genomic_DNA"/>
</dbReference>
<dbReference type="AlphaFoldDB" id="A0A532V4M7"/>